<name>A0ABY2XKM3_9GAMM</name>
<organism evidence="3 4">
    <name type="scientific">Alloalcanivorax gelatiniphagus</name>
    <dbReference type="NCBI Taxonomy" id="1194167"/>
    <lineage>
        <taxon>Bacteria</taxon>
        <taxon>Pseudomonadati</taxon>
        <taxon>Pseudomonadota</taxon>
        <taxon>Gammaproteobacteria</taxon>
        <taxon>Oceanospirillales</taxon>
        <taxon>Alcanivoracaceae</taxon>
        <taxon>Alloalcanivorax</taxon>
    </lineage>
</organism>
<feature type="chain" id="PRO_5046996853" evidence="2">
    <location>
        <begin position="20"/>
        <end position="143"/>
    </location>
</feature>
<feature type="region of interest" description="Disordered" evidence="1">
    <location>
        <begin position="124"/>
        <end position="143"/>
    </location>
</feature>
<evidence type="ECO:0000256" key="1">
    <source>
        <dbReference type="SAM" id="MobiDB-lite"/>
    </source>
</evidence>
<gene>
    <name evidence="3" type="ORF">FGS76_10190</name>
</gene>
<sequence>MKRLLISTLALCLTGPALALTPDNPERINGMIAELETLHGGGQAFKKDYDPADQAALKQCRAEHGALHEQALALRDRAAKLPQLAYRINLTMAASAAADCVACDQGAARCDAVPPALQRIRKQMNAPAADSATKPATKPTTPQ</sequence>
<dbReference type="RefSeq" id="WP_138772533.1">
    <property type="nucleotide sequence ID" value="NZ_JBHSSX010000042.1"/>
</dbReference>
<feature type="compositionally biased region" description="Low complexity" evidence="1">
    <location>
        <begin position="126"/>
        <end position="143"/>
    </location>
</feature>
<protein>
    <submittedName>
        <fullName evidence="3">Uncharacterized protein</fullName>
    </submittedName>
</protein>
<evidence type="ECO:0000256" key="2">
    <source>
        <dbReference type="SAM" id="SignalP"/>
    </source>
</evidence>
<evidence type="ECO:0000313" key="4">
    <source>
        <dbReference type="Proteomes" id="UP000739180"/>
    </source>
</evidence>
<comment type="caution">
    <text evidence="3">The sequence shown here is derived from an EMBL/GenBank/DDBJ whole genome shotgun (WGS) entry which is preliminary data.</text>
</comment>
<keyword evidence="2" id="KW-0732">Signal</keyword>
<proteinExistence type="predicted"/>
<evidence type="ECO:0000313" key="3">
    <source>
        <dbReference type="EMBL" id="TMW12596.1"/>
    </source>
</evidence>
<reference evidence="3 4" key="1">
    <citation type="submission" date="2019-05" db="EMBL/GenBank/DDBJ databases">
        <title>Genome of Alcanivorax gelatiniphagus, an oil degrading marine bacteria.</title>
        <authorList>
            <person name="Kwon K.K."/>
        </authorList>
    </citation>
    <scope>NUCLEOTIDE SEQUENCE [LARGE SCALE GENOMIC DNA]</scope>
    <source>
        <strain evidence="3 4">MEBiC 08158</strain>
    </source>
</reference>
<keyword evidence="4" id="KW-1185">Reference proteome</keyword>
<accession>A0ABY2XKM3</accession>
<dbReference type="EMBL" id="VCQT01000032">
    <property type="protein sequence ID" value="TMW12596.1"/>
    <property type="molecule type" value="Genomic_DNA"/>
</dbReference>
<dbReference type="Proteomes" id="UP000739180">
    <property type="component" value="Unassembled WGS sequence"/>
</dbReference>
<feature type="signal peptide" evidence="2">
    <location>
        <begin position="1"/>
        <end position="19"/>
    </location>
</feature>